<feature type="region of interest" description="Disordered" evidence="1">
    <location>
        <begin position="1"/>
        <end position="33"/>
    </location>
</feature>
<feature type="compositionally biased region" description="Polar residues" evidence="1">
    <location>
        <begin position="10"/>
        <end position="27"/>
    </location>
</feature>
<keyword evidence="3" id="KW-1185">Reference proteome</keyword>
<protein>
    <submittedName>
        <fullName evidence="2">Uncharacterized protein</fullName>
    </submittedName>
</protein>
<evidence type="ECO:0000313" key="2">
    <source>
        <dbReference type="EMBL" id="KAK5046649.1"/>
    </source>
</evidence>
<sequence length="137" mass="15284">MDATVREVQQETGQASSANTMEQQGRQAITERETRRMLRHVGLEGESDEDEVTSRDRSPDHVVLFFVELAPNSTSGGAKCRLPCCTKIIRPGIYRVAVNPGTNGPSWLRGSNKTSGIVLFSSHPISSFVWYYRLVRD</sequence>
<dbReference type="EMBL" id="JAVRRD010000029">
    <property type="protein sequence ID" value="KAK5046649.1"/>
    <property type="molecule type" value="Genomic_DNA"/>
</dbReference>
<dbReference type="RefSeq" id="XP_064702232.1">
    <property type="nucleotide sequence ID" value="XM_064850963.1"/>
</dbReference>
<proteinExistence type="predicted"/>
<evidence type="ECO:0000313" key="3">
    <source>
        <dbReference type="Proteomes" id="UP001358417"/>
    </source>
</evidence>
<dbReference type="AlphaFoldDB" id="A0AAV9N1E9"/>
<reference evidence="2 3" key="1">
    <citation type="submission" date="2023-08" db="EMBL/GenBank/DDBJ databases">
        <title>Black Yeasts Isolated from many extreme environments.</title>
        <authorList>
            <person name="Coleine C."/>
            <person name="Stajich J.E."/>
            <person name="Selbmann L."/>
        </authorList>
    </citation>
    <scope>NUCLEOTIDE SEQUENCE [LARGE SCALE GENOMIC DNA]</scope>
    <source>
        <strain evidence="2 3">CCFEE 5792</strain>
    </source>
</reference>
<accession>A0AAV9N1E9</accession>
<organism evidence="2 3">
    <name type="scientific">Exophiala bonariae</name>
    <dbReference type="NCBI Taxonomy" id="1690606"/>
    <lineage>
        <taxon>Eukaryota</taxon>
        <taxon>Fungi</taxon>
        <taxon>Dikarya</taxon>
        <taxon>Ascomycota</taxon>
        <taxon>Pezizomycotina</taxon>
        <taxon>Eurotiomycetes</taxon>
        <taxon>Chaetothyriomycetidae</taxon>
        <taxon>Chaetothyriales</taxon>
        <taxon>Herpotrichiellaceae</taxon>
        <taxon>Exophiala</taxon>
    </lineage>
</organism>
<name>A0AAV9N1E9_9EURO</name>
<evidence type="ECO:0000256" key="1">
    <source>
        <dbReference type="SAM" id="MobiDB-lite"/>
    </source>
</evidence>
<gene>
    <name evidence="2" type="ORF">LTR84_007410</name>
</gene>
<dbReference type="GeneID" id="89975576"/>
<comment type="caution">
    <text evidence="2">The sequence shown here is derived from an EMBL/GenBank/DDBJ whole genome shotgun (WGS) entry which is preliminary data.</text>
</comment>
<dbReference type="Proteomes" id="UP001358417">
    <property type="component" value="Unassembled WGS sequence"/>
</dbReference>